<keyword evidence="3" id="KW-0812">Transmembrane</keyword>
<dbReference type="InterPro" id="IPR042565">
    <property type="entry name" value="T7SS_EssB_C"/>
</dbReference>
<evidence type="ECO:0000313" key="5">
    <source>
        <dbReference type="Proteomes" id="UP000254519"/>
    </source>
</evidence>
<accession>A0A380BB34</accession>
<dbReference type="RefSeq" id="WP_115359661.1">
    <property type="nucleotide sequence ID" value="NZ_CP038012.1"/>
</dbReference>
<evidence type="ECO:0000256" key="2">
    <source>
        <dbReference type="SAM" id="MobiDB-lite"/>
    </source>
</evidence>
<feature type="region of interest" description="Disordered" evidence="2">
    <location>
        <begin position="381"/>
        <end position="406"/>
    </location>
</feature>
<evidence type="ECO:0000256" key="3">
    <source>
        <dbReference type="SAM" id="Phobius"/>
    </source>
</evidence>
<keyword evidence="3" id="KW-1133">Transmembrane helix</keyword>
<comment type="similarity">
    <text evidence="1">Belongs to the EssB family.</text>
</comment>
<feature type="compositionally biased region" description="Acidic residues" evidence="2">
    <location>
        <begin position="396"/>
        <end position="406"/>
    </location>
</feature>
<dbReference type="Gene3D" id="1.25.40.680">
    <property type="entry name" value="Type VII secretion system EssB, C-terminal-like domain"/>
    <property type="match status" value="1"/>
</dbReference>
<evidence type="ECO:0000313" key="4">
    <source>
        <dbReference type="EMBL" id="SUI98301.1"/>
    </source>
</evidence>
<name>A0A380BB34_SPOPA</name>
<feature type="transmembrane region" description="Helical" evidence="3">
    <location>
        <begin position="221"/>
        <end position="241"/>
    </location>
</feature>
<keyword evidence="3" id="KW-0472">Membrane</keyword>
<dbReference type="OrthoDB" id="4975281at2"/>
<dbReference type="Gene3D" id="1.10.510.10">
    <property type="entry name" value="Transferase(Phosphotransferase) domain 1"/>
    <property type="match status" value="1"/>
</dbReference>
<dbReference type="Proteomes" id="UP000254519">
    <property type="component" value="Unassembled WGS sequence"/>
</dbReference>
<protein>
    <submittedName>
        <fullName evidence="4">Type VII secretion protein EssB</fullName>
    </submittedName>
</protein>
<dbReference type="InterPro" id="IPR018778">
    <property type="entry name" value="T7SS_EssB"/>
</dbReference>
<proteinExistence type="inferred from homology"/>
<dbReference type="Pfam" id="PF10140">
    <property type="entry name" value="YukC"/>
    <property type="match status" value="1"/>
</dbReference>
<gene>
    <name evidence="4" type="ORF">NCTC4822_00095</name>
</gene>
<keyword evidence="5" id="KW-1185">Reference proteome</keyword>
<dbReference type="NCBIfam" id="TIGR03926">
    <property type="entry name" value="T7_EssB"/>
    <property type="match status" value="1"/>
</dbReference>
<sequence length="406" mass="47500">MSEKTIELESMTIQFKIEKDKWKLSLPKSQTNMKDIRQLALMTEQSNYSVPVTVNDAYDSLDFSFDIQPNTKRWEDIQKLERNDKLRALCNVARFEDCLSTRITFFLHPNNLVFDDNLMPFIVYRGIRNVVPPFDLDTSKFLYQYKCLAIALFSKKYSFEELYNGSLNHAKDTEFEREINEIEDIHTLKEYLTTQYLNEQKITEKSMQLVPRKRFRTFKQLSIIMSGLSVILAIPLIYFSLMKVPYQEKLLAAHQHFLASDYGQVINDLEGQHAERLPNATKYILAYAYVHTEVIGDQQKAAIMNNISLKSDKSYLLYWIYNGRGDLEKSTDLAKYIDDPVLIIYGLIKQVEQANNDPTLSGSEREERVQNLKEQIKKYQEQYGLLPEDNLTNPESDYDPNENMDD</sequence>
<dbReference type="EMBL" id="UGYZ01000002">
    <property type="protein sequence ID" value="SUI98301.1"/>
    <property type="molecule type" value="Genomic_DNA"/>
</dbReference>
<dbReference type="AlphaFoldDB" id="A0A380BB34"/>
<evidence type="ECO:0000256" key="1">
    <source>
        <dbReference type="ARBA" id="ARBA00010163"/>
    </source>
</evidence>
<reference evidence="4 5" key="1">
    <citation type="submission" date="2018-06" db="EMBL/GenBank/DDBJ databases">
        <authorList>
            <consortium name="Pathogen Informatics"/>
            <person name="Doyle S."/>
        </authorList>
    </citation>
    <scope>NUCLEOTIDE SEQUENCE [LARGE SCALE GENOMIC DNA]</scope>
    <source>
        <strain evidence="5">ATCC 11859 / DSM 33 / NCIB 8841 / NCTC 4822</strain>
    </source>
</reference>
<organism evidence="4 5">
    <name type="scientific">Sporosarcina pasteurii</name>
    <name type="common">Bacillus pasteurii</name>
    <dbReference type="NCBI Taxonomy" id="1474"/>
    <lineage>
        <taxon>Bacteria</taxon>
        <taxon>Bacillati</taxon>
        <taxon>Bacillota</taxon>
        <taxon>Bacilli</taxon>
        <taxon>Bacillales</taxon>
        <taxon>Caryophanaceae</taxon>
        <taxon>Sporosarcina</taxon>
    </lineage>
</organism>